<keyword evidence="2" id="KW-1185">Reference proteome</keyword>
<comment type="caution">
    <text evidence="1">The sequence shown here is derived from an EMBL/GenBank/DDBJ whole genome shotgun (WGS) entry which is preliminary data.</text>
</comment>
<evidence type="ECO:0000313" key="1">
    <source>
        <dbReference type="EMBL" id="KAK9929778.1"/>
    </source>
</evidence>
<sequence>MDRADQLQSTDVPSARWRVHCFGAKQQLHCGLSFSSPEDLQVMYSTSKQYCGQAWTPIPFSSVTPIENITDFINQDEEIDHR</sequence>
<organism evidence="1 2">
    <name type="scientific">Rubus argutus</name>
    <name type="common">Southern blackberry</name>
    <dbReference type="NCBI Taxonomy" id="59490"/>
    <lineage>
        <taxon>Eukaryota</taxon>
        <taxon>Viridiplantae</taxon>
        <taxon>Streptophyta</taxon>
        <taxon>Embryophyta</taxon>
        <taxon>Tracheophyta</taxon>
        <taxon>Spermatophyta</taxon>
        <taxon>Magnoliopsida</taxon>
        <taxon>eudicotyledons</taxon>
        <taxon>Gunneridae</taxon>
        <taxon>Pentapetalae</taxon>
        <taxon>rosids</taxon>
        <taxon>fabids</taxon>
        <taxon>Rosales</taxon>
        <taxon>Rosaceae</taxon>
        <taxon>Rosoideae</taxon>
        <taxon>Rosoideae incertae sedis</taxon>
        <taxon>Rubus</taxon>
    </lineage>
</organism>
<gene>
    <name evidence="1" type="ORF">M0R45_026861</name>
</gene>
<name>A0AAW1X0H2_RUBAR</name>
<protein>
    <submittedName>
        <fullName evidence="1">Uncharacterized protein</fullName>
    </submittedName>
</protein>
<dbReference type="EMBL" id="JBEDUW010000005">
    <property type="protein sequence ID" value="KAK9929778.1"/>
    <property type="molecule type" value="Genomic_DNA"/>
</dbReference>
<evidence type="ECO:0000313" key="2">
    <source>
        <dbReference type="Proteomes" id="UP001457282"/>
    </source>
</evidence>
<dbReference type="Proteomes" id="UP001457282">
    <property type="component" value="Unassembled WGS sequence"/>
</dbReference>
<dbReference type="AlphaFoldDB" id="A0AAW1X0H2"/>
<reference evidence="1 2" key="1">
    <citation type="journal article" date="2023" name="G3 (Bethesda)">
        <title>A chromosome-length genome assembly and annotation of blackberry (Rubus argutus, cv. 'Hillquist').</title>
        <authorList>
            <person name="Bruna T."/>
            <person name="Aryal R."/>
            <person name="Dudchenko O."/>
            <person name="Sargent D.J."/>
            <person name="Mead D."/>
            <person name="Buti M."/>
            <person name="Cavallini A."/>
            <person name="Hytonen T."/>
            <person name="Andres J."/>
            <person name="Pham M."/>
            <person name="Weisz D."/>
            <person name="Mascagni F."/>
            <person name="Usai G."/>
            <person name="Natali L."/>
            <person name="Bassil N."/>
            <person name="Fernandez G.E."/>
            <person name="Lomsadze A."/>
            <person name="Armour M."/>
            <person name="Olukolu B."/>
            <person name="Poorten T."/>
            <person name="Britton C."/>
            <person name="Davik J."/>
            <person name="Ashrafi H."/>
            <person name="Aiden E.L."/>
            <person name="Borodovsky M."/>
            <person name="Worthington M."/>
        </authorList>
    </citation>
    <scope>NUCLEOTIDE SEQUENCE [LARGE SCALE GENOMIC DNA]</scope>
    <source>
        <strain evidence="1">PI 553951</strain>
    </source>
</reference>
<accession>A0AAW1X0H2</accession>
<proteinExistence type="predicted"/>